<evidence type="ECO:0000313" key="9">
    <source>
        <dbReference type="Proteomes" id="UP000199328"/>
    </source>
</evidence>
<organism evidence="8 9">
    <name type="scientific">Meinhardsimonia xiamenensis</name>
    <dbReference type="NCBI Taxonomy" id="990712"/>
    <lineage>
        <taxon>Bacteria</taxon>
        <taxon>Pseudomonadati</taxon>
        <taxon>Pseudomonadota</taxon>
        <taxon>Alphaproteobacteria</taxon>
        <taxon>Rhodobacterales</taxon>
        <taxon>Paracoccaceae</taxon>
        <taxon>Meinhardsimonia</taxon>
    </lineage>
</organism>
<dbReference type="PANTHER" id="PTHR11228">
    <property type="entry name" value="RADICAL SAM DOMAIN PROTEIN"/>
    <property type="match status" value="1"/>
</dbReference>
<keyword evidence="4" id="KW-0408">Iron</keyword>
<dbReference type="SFLD" id="SFLDS00029">
    <property type="entry name" value="Radical_SAM"/>
    <property type="match status" value="1"/>
</dbReference>
<dbReference type="InterPro" id="IPR013785">
    <property type="entry name" value="Aldolase_TIM"/>
</dbReference>
<evidence type="ECO:0000256" key="5">
    <source>
        <dbReference type="ARBA" id="ARBA00023014"/>
    </source>
</evidence>
<keyword evidence="3" id="KW-0479">Metal-binding</keyword>
<keyword evidence="5" id="KW-0411">Iron-sulfur</keyword>
<dbReference type="SFLD" id="SFLDG01067">
    <property type="entry name" value="SPASM/twitch_domain_containing"/>
    <property type="match status" value="1"/>
</dbReference>
<gene>
    <name evidence="8" type="ORF">SAMN05216257_103375</name>
</gene>
<name>A0A1G9D7T9_9RHOB</name>
<dbReference type="CDD" id="cd01335">
    <property type="entry name" value="Radical_SAM"/>
    <property type="match status" value="1"/>
</dbReference>
<dbReference type="SUPFAM" id="SSF102114">
    <property type="entry name" value="Radical SAM enzymes"/>
    <property type="match status" value="1"/>
</dbReference>
<evidence type="ECO:0000256" key="2">
    <source>
        <dbReference type="ARBA" id="ARBA00022691"/>
    </source>
</evidence>
<evidence type="ECO:0000256" key="3">
    <source>
        <dbReference type="ARBA" id="ARBA00022723"/>
    </source>
</evidence>
<keyword evidence="2" id="KW-0949">S-adenosyl-L-methionine</keyword>
<protein>
    <submittedName>
        <fullName evidence="8">4Fe-4S single cluster domain-containing protein</fullName>
    </submittedName>
</protein>
<evidence type="ECO:0000256" key="4">
    <source>
        <dbReference type="ARBA" id="ARBA00023004"/>
    </source>
</evidence>
<dbReference type="GO" id="GO:0051536">
    <property type="term" value="F:iron-sulfur cluster binding"/>
    <property type="evidence" value="ECO:0007669"/>
    <property type="project" value="UniProtKB-KW"/>
</dbReference>
<dbReference type="Gene3D" id="3.20.20.70">
    <property type="entry name" value="Aldolase class I"/>
    <property type="match status" value="1"/>
</dbReference>
<feature type="region of interest" description="Disordered" evidence="6">
    <location>
        <begin position="1"/>
        <end position="22"/>
    </location>
</feature>
<evidence type="ECO:0000313" key="8">
    <source>
        <dbReference type="EMBL" id="SDK59775.1"/>
    </source>
</evidence>
<dbReference type="PANTHER" id="PTHR11228:SF7">
    <property type="entry name" value="PQQA PEPTIDE CYCLASE"/>
    <property type="match status" value="1"/>
</dbReference>
<dbReference type="GO" id="GO:0003824">
    <property type="term" value="F:catalytic activity"/>
    <property type="evidence" value="ECO:0007669"/>
    <property type="project" value="InterPro"/>
</dbReference>
<evidence type="ECO:0000256" key="6">
    <source>
        <dbReference type="SAM" id="MobiDB-lite"/>
    </source>
</evidence>
<evidence type="ECO:0000259" key="7">
    <source>
        <dbReference type="Pfam" id="PF04055"/>
    </source>
</evidence>
<dbReference type="Proteomes" id="UP000199328">
    <property type="component" value="Unassembled WGS sequence"/>
</dbReference>
<dbReference type="STRING" id="990712.SAMN05216257_103375"/>
<dbReference type="OrthoDB" id="9810775at2"/>
<dbReference type="EMBL" id="FNFV01000003">
    <property type="protein sequence ID" value="SDK59775.1"/>
    <property type="molecule type" value="Genomic_DNA"/>
</dbReference>
<feature type="compositionally biased region" description="Basic and acidic residues" evidence="6">
    <location>
        <begin position="1"/>
        <end position="21"/>
    </location>
</feature>
<dbReference type="InterPro" id="IPR058240">
    <property type="entry name" value="rSAM_sf"/>
</dbReference>
<sequence>MKDQHAPTVDRAKFADPDRTADGAPRAKVRLERLRTLWINTGTLCNITCANCYIESSPVNDRLAYIRLDEVVAYLDEIAGEGLPVKEIGFTGGEPFMNPEIIEMLEEALVRGFEVLVLTNAMRPMMRPRLQAGLRMLGTRFGPRLTLRVSLDHYTPALHDAERGAGSFDRALEGMHWLAREGLRMSVAGRSIWGESEAQARAGYAALFEAEGLGIDAFDPAQLVIFPEMDANADVPEITEACWGILGKSPGEVMCASARMVVKRKGAEHPVVVACTLLPYDPRFEMGRTLAEAGGAVALNHPHCAKFCVLGGASCSA</sequence>
<comment type="cofactor">
    <cofactor evidence="1">
        <name>[4Fe-4S] cluster</name>
        <dbReference type="ChEBI" id="CHEBI:49883"/>
    </cofactor>
</comment>
<evidence type="ECO:0000256" key="1">
    <source>
        <dbReference type="ARBA" id="ARBA00001966"/>
    </source>
</evidence>
<feature type="domain" description="Radical SAM core" evidence="7">
    <location>
        <begin position="39"/>
        <end position="184"/>
    </location>
</feature>
<dbReference type="InterPro" id="IPR007197">
    <property type="entry name" value="rSAM"/>
</dbReference>
<dbReference type="Pfam" id="PF04055">
    <property type="entry name" value="Radical_SAM"/>
    <property type="match status" value="1"/>
</dbReference>
<dbReference type="InterPro" id="IPR050377">
    <property type="entry name" value="Radical_SAM_PqqE_MftC-like"/>
</dbReference>
<reference evidence="9" key="1">
    <citation type="submission" date="2016-10" db="EMBL/GenBank/DDBJ databases">
        <authorList>
            <person name="Varghese N."/>
            <person name="Submissions S."/>
        </authorList>
    </citation>
    <scope>NUCLEOTIDE SEQUENCE [LARGE SCALE GENOMIC DNA]</scope>
    <source>
        <strain evidence="9">CGMCC 1.10789</strain>
    </source>
</reference>
<proteinExistence type="predicted"/>
<dbReference type="RefSeq" id="WP_092500130.1">
    <property type="nucleotide sequence ID" value="NZ_FNFV01000003.1"/>
</dbReference>
<dbReference type="AlphaFoldDB" id="A0A1G9D7T9"/>
<keyword evidence="9" id="KW-1185">Reference proteome</keyword>
<accession>A0A1G9D7T9</accession>
<dbReference type="GO" id="GO:0046872">
    <property type="term" value="F:metal ion binding"/>
    <property type="evidence" value="ECO:0007669"/>
    <property type="project" value="UniProtKB-KW"/>
</dbReference>